<dbReference type="SUPFAM" id="SSF56112">
    <property type="entry name" value="Protein kinase-like (PK-like)"/>
    <property type="match status" value="1"/>
</dbReference>
<evidence type="ECO:0000313" key="5">
    <source>
        <dbReference type="Proteomes" id="UP000654947"/>
    </source>
</evidence>
<dbReference type="RefSeq" id="WP_193517827.1">
    <property type="nucleotide sequence ID" value="NZ_BMXL01000008.1"/>
</dbReference>
<evidence type="ECO:0000259" key="3">
    <source>
        <dbReference type="Pfam" id="PF03109"/>
    </source>
</evidence>
<keyword evidence="4" id="KW-0830">Ubiquinone</keyword>
<feature type="domain" description="ABC1 atypical kinase-like" evidence="3">
    <location>
        <begin position="199"/>
        <end position="433"/>
    </location>
</feature>
<comment type="similarity">
    <text evidence="1">Belongs to the protein kinase superfamily. ADCK protein kinase family.</text>
</comment>
<keyword evidence="5" id="KW-1185">Reference proteome</keyword>
<name>A0A918XBE6_9ACTN</name>
<proteinExistence type="inferred from homology"/>
<dbReference type="PANTHER" id="PTHR10566">
    <property type="entry name" value="CHAPERONE-ACTIVITY OF BC1 COMPLEX CABC1 -RELATED"/>
    <property type="match status" value="1"/>
</dbReference>
<dbReference type="Pfam" id="PF03109">
    <property type="entry name" value="ABC1"/>
    <property type="match status" value="1"/>
</dbReference>
<feature type="transmembrane region" description="Helical" evidence="2">
    <location>
        <begin position="83"/>
        <end position="103"/>
    </location>
</feature>
<feature type="transmembrane region" description="Helical" evidence="2">
    <location>
        <begin position="637"/>
        <end position="658"/>
    </location>
</feature>
<dbReference type="AlphaFoldDB" id="A0A918XBE6"/>
<reference evidence="4 5" key="1">
    <citation type="journal article" date="2014" name="Int. J. Syst. Evol. Microbiol.">
        <title>Complete genome sequence of Corynebacterium casei LMG S-19264T (=DSM 44701T), isolated from a smear-ripened cheese.</title>
        <authorList>
            <consortium name="US DOE Joint Genome Institute (JGI-PGF)"/>
            <person name="Walter F."/>
            <person name="Albersmeier A."/>
            <person name="Kalinowski J."/>
            <person name="Ruckert C."/>
        </authorList>
    </citation>
    <scope>NUCLEOTIDE SEQUENCE [LARGE SCALE GENOMIC DNA]</scope>
    <source>
        <strain evidence="4 5">KCTC 19473</strain>
    </source>
</reference>
<keyword evidence="2" id="KW-1133">Transmembrane helix</keyword>
<feature type="transmembrane region" description="Helical" evidence="2">
    <location>
        <begin position="598"/>
        <end position="617"/>
    </location>
</feature>
<dbReference type="InterPro" id="IPR011009">
    <property type="entry name" value="Kinase-like_dom_sf"/>
</dbReference>
<keyword evidence="2" id="KW-0812">Transmembrane</keyword>
<protein>
    <submittedName>
        <fullName evidence="4">Ubiquinone biosynthesis protein UbiB</fullName>
    </submittedName>
</protein>
<evidence type="ECO:0000256" key="2">
    <source>
        <dbReference type="SAM" id="Phobius"/>
    </source>
</evidence>
<feature type="transmembrane region" description="Helical" evidence="2">
    <location>
        <begin position="6"/>
        <end position="31"/>
    </location>
</feature>
<accession>A0A918XBE6</accession>
<dbReference type="InterPro" id="IPR050154">
    <property type="entry name" value="UbiB_kinase"/>
</dbReference>
<organism evidence="4 5">
    <name type="scientific">Nocardiopsis kunsanensis</name>
    <dbReference type="NCBI Taxonomy" id="141693"/>
    <lineage>
        <taxon>Bacteria</taxon>
        <taxon>Bacillati</taxon>
        <taxon>Actinomycetota</taxon>
        <taxon>Actinomycetes</taxon>
        <taxon>Streptosporangiales</taxon>
        <taxon>Nocardiopsidaceae</taxon>
        <taxon>Nocardiopsis</taxon>
    </lineage>
</organism>
<feature type="transmembrane region" description="Helical" evidence="2">
    <location>
        <begin position="43"/>
        <end position="63"/>
    </location>
</feature>
<dbReference type="InterPro" id="IPR004147">
    <property type="entry name" value="ABC1_dom"/>
</dbReference>
<evidence type="ECO:0000256" key="1">
    <source>
        <dbReference type="ARBA" id="ARBA00009670"/>
    </source>
</evidence>
<dbReference type="Proteomes" id="UP000654947">
    <property type="component" value="Unassembled WGS sequence"/>
</dbReference>
<dbReference type="EMBL" id="BMXL01000008">
    <property type="protein sequence ID" value="GHD24489.1"/>
    <property type="molecule type" value="Genomic_DNA"/>
</dbReference>
<evidence type="ECO:0000313" key="4">
    <source>
        <dbReference type="EMBL" id="GHD24489.1"/>
    </source>
</evidence>
<sequence>MALPDIGAWIGQLLSVLVFVPILLLLGLLASRMMGVPFSLPRLLFAGMLGMLLGSVAAVVLYYGSFGAAEERIGTYEPGFVVVVYVVMAALAMLAFVATELVLPRGTRVRPLAMALAVKDWAGRVRRYRTITWILARHGLWSYVGGNRDGGKDASTQRRLARSLARSFEESGVVFVKLGQALATRRDLLPPVFVEELGRLHNEVAPVSFDAVRSRIQDELGRPLDELFAELDPVPLAAASIGQVHAARLHTGEEVVVKVQRPGIAPVVHRDLDIICRLARRFHEHTDWGPAIGVVDLADRFAESLREELDFEVEATSIAAMAEASVGTPVRVPRVHEAWTSRRVLVMERFHGTPISAVDPADMDGDRIAHELLQCLLDQMLIKGIFHADPHPGNIFLLDSGEVGLLDHGSVGRLDGHTREALQLMMLAIDRADAVLLTDTLLDVATDADGIDPERLRRSLGQFMVRYLNTGTTAHARMFSELLLIVTRFGLALPGELAAVFRALATVEGTLVRLSPGFDAVGEAKRFVSARVAERVSPKDLRDKAMGEVMAMLPTLRRLPRRIDRITDQLHRGRFTVQVRPFAHPDDRRTMRDIVTRMVLMVLSVVTGLMSVGLFIATDGTRTTWVEMSIQAQVLEVAAWVLLGSAGLMMLRLLVGVARDNTDRRR</sequence>
<comment type="caution">
    <text evidence="4">The sequence shown here is derived from an EMBL/GenBank/DDBJ whole genome shotgun (WGS) entry which is preliminary data.</text>
</comment>
<dbReference type="PANTHER" id="PTHR10566:SF113">
    <property type="entry name" value="PROTEIN ACTIVITY OF BC1 COMPLEX KINASE 7, CHLOROPLASTIC"/>
    <property type="match status" value="1"/>
</dbReference>
<dbReference type="CDD" id="cd05121">
    <property type="entry name" value="ABC1_ADCK3-like"/>
    <property type="match status" value="1"/>
</dbReference>
<gene>
    <name evidence="4" type="primary">ubiB</name>
    <name evidence="4" type="ORF">GCM10007147_20560</name>
</gene>
<keyword evidence="2" id="KW-0472">Membrane</keyword>